<organism evidence="2">
    <name type="scientific">bioreactor metagenome</name>
    <dbReference type="NCBI Taxonomy" id="1076179"/>
    <lineage>
        <taxon>unclassified sequences</taxon>
        <taxon>metagenomes</taxon>
        <taxon>ecological metagenomes</taxon>
    </lineage>
</organism>
<evidence type="ECO:0000313" key="2">
    <source>
        <dbReference type="EMBL" id="MPM03536.1"/>
    </source>
</evidence>
<name>A0A644WI38_9ZZZZ</name>
<dbReference type="EMBL" id="VSSQ01000961">
    <property type="protein sequence ID" value="MPM03536.1"/>
    <property type="molecule type" value="Genomic_DNA"/>
</dbReference>
<dbReference type="AlphaFoldDB" id="A0A644WI38"/>
<comment type="caution">
    <text evidence="2">The sequence shown here is derived from an EMBL/GenBank/DDBJ whole genome shotgun (WGS) entry which is preliminary data.</text>
</comment>
<proteinExistence type="predicted"/>
<evidence type="ECO:0000256" key="1">
    <source>
        <dbReference type="SAM" id="MobiDB-lite"/>
    </source>
</evidence>
<accession>A0A644WI38</accession>
<feature type="region of interest" description="Disordered" evidence="1">
    <location>
        <begin position="1"/>
        <end position="23"/>
    </location>
</feature>
<sequence length="98" mass="11196">MRNPFQKRSEANETKTKPEHCIRPPMNETERFFFDMIENEPLRGAFLKAIDAPNWDLSDVSSAIRPFGHSVEGGTLGHIAIMLDFTYTDVALLEYFSS</sequence>
<protein>
    <submittedName>
        <fullName evidence="2">Uncharacterized protein</fullName>
    </submittedName>
</protein>
<feature type="compositionally biased region" description="Basic and acidic residues" evidence="1">
    <location>
        <begin position="7"/>
        <end position="23"/>
    </location>
</feature>
<reference evidence="2" key="1">
    <citation type="submission" date="2019-08" db="EMBL/GenBank/DDBJ databases">
        <authorList>
            <person name="Kucharzyk K."/>
            <person name="Murdoch R.W."/>
            <person name="Higgins S."/>
            <person name="Loffler F."/>
        </authorList>
    </citation>
    <scope>NUCLEOTIDE SEQUENCE</scope>
</reference>
<gene>
    <name evidence="2" type="ORF">SDC9_49803</name>
</gene>